<name>A0AAJ7WYK8_PETMA</name>
<evidence type="ECO:0000313" key="9">
    <source>
        <dbReference type="Proteomes" id="UP001318040"/>
    </source>
</evidence>
<evidence type="ECO:0000313" key="10">
    <source>
        <dbReference type="RefSeq" id="XP_032814967.1"/>
    </source>
</evidence>
<dbReference type="GO" id="GO:0002376">
    <property type="term" value="P:immune system process"/>
    <property type="evidence" value="ECO:0007669"/>
    <property type="project" value="UniProtKB-KW"/>
</dbReference>
<comment type="subcellular location">
    <subcellularLocation>
        <location evidence="7">Secreted</location>
    </subcellularLocation>
    <subcellularLocation>
        <location evidence="7">Lysosome</location>
    </subcellularLocation>
</comment>
<gene>
    <name evidence="10 11" type="primary">LOC116945021</name>
</gene>
<dbReference type="GO" id="GO:0005576">
    <property type="term" value="C:extracellular region"/>
    <property type="evidence" value="ECO:0007669"/>
    <property type="project" value="UniProtKB-SubCell"/>
</dbReference>
<sequence length="236" mass="25864">MGPLALAALVALAQHAFCSKLGNEFSSCHAAPRRMCQASKDSCEPRCTGSAPVLLDVYMESLCPDCRDFFRGQLYGTWLLLGDIMNVTLVPYGNTREQSAGDQWNFTCQHGPNECKGNMLQACLIYFLPDSNDHIPIFNCMESAANPITAAEQCTAMLAPKQNWQLVEKCASGPLGNKLMHKNAQRTDALHPDHKYVPWIVFNGEHTETLQNKAENALLALVCGAYKGQLPAVCGK</sequence>
<protein>
    <recommendedName>
        <fullName evidence="7">Gamma-interferon-inducible lysosomal thiol reductase</fullName>
        <ecNumber evidence="7">1.8.-.-</ecNumber>
    </recommendedName>
    <alternativeName>
        <fullName evidence="7">Gamma-interferon-inducible protein IP-30</fullName>
    </alternativeName>
</protein>
<feature type="signal peptide" evidence="8">
    <location>
        <begin position="1"/>
        <end position="18"/>
    </location>
</feature>
<evidence type="ECO:0000256" key="6">
    <source>
        <dbReference type="ARBA" id="ARBA00059163"/>
    </source>
</evidence>
<dbReference type="Pfam" id="PF03227">
    <property type="entry name" value="GILT"/>
    <property type="match status" value="1"/>
</dbReference>
<evidence type="ECO:0000256" key="3">
    <source>
        <dbReference type="ARBA" id="ARBA00022525"/>
    </source>
</evidence>
<dbReference type="EC" id="1.8.-.-" evidence="7"/>
<evidence type="ECO:0000256" key="1">
    <source>
        <dbReference type="ARBA" id="ARBA00005679"/>
    </source>
</evidence>
<comment type="subunit">
    <text evidence="2 7">Dimer; disulfide-linked.</text>
</comment>
<dbReference type="GO" id="GO:0016671">
    <property type="term" value="F:oxidoreductase activity, acting on a sulfur group of donors, disulfide as acceptor"/>
    <property type="evidence" value="ECO:0007669"/>
    <property type="project" value="UniProtKB-UniRule"/>
</dbReference>
<evidence type="ECO:0000256" key="8">
    <source>
        <dbReference type="SAM" id="SignalP"/>
    </source>
</evidence>
<proteinExistence type="inferred from homology"/>
<comment type="function">
    <text evidence="6">Lysosomal thiol reductase that can reduce protein disulfide bonds. May facilitate the complete unfolding of proteins destined for lysosomal degradation. Plays an important role in antigen processing. Facilitates the generation of MHC class II-restricted epitodes from disulfide bond-containing antigen by the endocytic reduction of disulfide bonds. Also facilitates MHC class I-restricted recognition of exogenous antigens containing disulfide bonds by CD8+ T-cells or crosspresentation.</text>
</comment>
<comment type="similarity">
    <text evidence="1 7">Belongs to the GILT family.</text>
</comment>
<keyword evidence="7" id="KW-1015">Disulfide bond</keyword>
<evidence type="ECO:0000256" key="4">
    <source>
        <dbReference type="ARBA" id="ARBA00022729"/>
    </source>
</evidence>
<dbReference type="GO" id="GO:0005764">
    <property type="term" value="C:lysosome"/>
    <property type="evidence" value="ECO:0007669"/>
    <property type="project" value="UniProtKB-SubCell"/>
</dbReference>
<comment type="function">
    <text evidence="7">Lysosomal thiol reductase that can reduce protein disulfide bonds. Facilitates the complete unfolding of proteins destined for lysosomal degradation. Plays an important role in antigen processing.</text>
</comment>
<dbReference type="PANTHER" id="PTHR13234:SF8">
    <property type="entry name" value="GAMMA-INTERFERON-INDUCIBLE LYSOSOMAL THIOL REDUCTASE"/>
    <property type="match status" value="1"/>
</dbReference>
<accession>A0AAJ7WYK8</accession>
<dbReference type="AlphaFoldDB" id="A0AAJ7WYK8"/>
<keyword evidence="7" id="KW-0676">Redox-active center</keyword>
<keyword evidence="4 7" id="KW-0732">Signal</keyword>
<dbReference type="KEGG" id="pmrn:116945021"/>
<reference evidence="10 11" key="1">
    <citation type="submission" date="2025-04" db="UniProtKB">
        <authorList>
            <consortium name="RefSeq"/>
        </authorList>
    </citation>
    <scope>IDENTIFICATION</scope>
    <source>
        <tissue evidence="10 11">Sperm</tissue>
    </source>
</reference>
<dbReference type="PANTHER" id="PTHR13234">
    <property type="entry name" value="GAMMA-INTERFERON INDUCIBLE LYSOSOMAL THIOL REDUCTASE GILT"/>
    <property type="match status" value="1"/>
</dbReference>
<evidence type="ECO:0000256" key="7">
    <source>
        <dbReference type="RuleBase" id="RU369109"/>
    </source>
</evidence>
<keyword evidence="7" id="KW-0560">Oxidoreductase</keyword>
<evidence type="ECO:0000256" key="5">
    <source>
        <dbReference type="ARBA" id="ARBA00023180"/>
    </source>
</evidence>
<dbReference type="Proteomes" id="UP001318040">
    <property type="component" value="Chromosome 22"/>
</dbReference>
<organism evidence="9 11">
    <name type="scientific">Petromyzon marinus</name>
    <name type="common">Sea lamprey</name>
    <dbReference type="NCBI Taxonomy" id="7757"/>
    <lineage>
        <taxon>Eukaryota</taxon>
        <taxon>Metazoa</taxon>
        <taxon>Chordata</taxon>
        <taxon>Craniata</taxon>
        <taxon>Vertebrata</taxon>
        <taxon>Cyclostomata</taxon>
        <taxon>Hyperoartia</taxon>
        <taxon>Petromyzontiformes</taxon>
        <taxon>Petromyzontidae</taxon>
        <taxon>Petromyzon</taxon>
    </lineage>
</organism>
<feature type="chain" id="PRO_5044709666" description="Gamma-interferon-inducible lysosomal thiol reductase" evidence="8">
    <location>
        <begin position="19"/>
        <end position="236"/>
    </location>
</feature>
<keyword evidence="7" id="KW-0391">Immunity</keyword>
<evidence type="ECO:0000256" key="2">
    <source>
        <dbReference type="ARBA" id="ARBA00011615"/>
    </source>
</evidence>
<evidence type="ECO:0000313" key="11">
    <source>
        <dbReference type="RefSeq" id="XP_032814969.1"/>
    </source>
</evidence>
<dbReference type="InterPro" id="IPR004911">
    <property type="entry name" value="Interferon-induced_GILT"/>
</dbReference>
<dbReference type="RefSeq" id="XP_032814969.1">
    <property type="nucleotide sequence ID" value="XM_032959078.1"/>
</dbReference>
<keyword evidence="5 7" id="KW-0325">Glycoprotein</keyword>
<dbReference type="RefSeq" id="XP_032814967.1">
    <property type="nucleotide sequence ID" value="XM_032959076.1"/>
</dbReference>
<keyword evidence="3 7" id="KW-0964">Secreted</keyword>
<keyword evidence="9" id="KW-1185">Reference proteome</keyword>
<keyword evidence="7" id="KW-0458">Lysosome</keyword>